<evidence type="ECO:0000259" key="4">
    <source>
        <dbReference type="PROSITE" id="PS51168"/>
    </source>
</evidence>
<accession>A0A3M2I5L1</accession>
<dbReference type="InterPro" id="IPR036291">
    <property type="entry name" value="NAD(P)-bd_dom_sf"/>
</dbReference>
<dbReference type="InterPro" id="IPR003099">
    <property type="entry name" value="Prephen_DH"/>
</dbReference>
<dbReference type="Proteomes" id="UP000275012">
    <property type="component" value="Unassembled WGS sequence"/>
</dbReference>
<dbReference type="SUPFAM" id="SSF51735">
    <property type="entry name" value="NAD(P)-binding Rossmann-fold domains"/>
    <property type="match status" value="1"/>
</dbReference>
<keyword evidence="2" id="KW-0560">Oxidoreductase</keyword>
<dbReference type="GO" id="GO:0070403">
    <property type="term" value="F:NAD+ binding"/>
    <property type="evidence" value="ECO:0007669"/>
    <property type="project" value="InterPro"/>
</dbReference>
<dbReference type="Gene3D" id="1.10.3660.10">
    <property type="entry name" value="6-phosphogluconate dehydrogenase C-terminal like domain"/>
    <property type="match status" value="1"/>
</dbReference>
<evidence type="ECO:0000256" key="2">
    <source>
        <dbReference type="ARBA" id="ARBA00023002"/>
    </source>
</evidence>
<evidence type="ECO:0000259" key="5">
    <source>
        <dbReference type="PROSITE" id="PS51176"/>
    </source>
</evidence>
<dbReference type="EMBL" id="RFLY01000004">
    <property type="protein sequence ID" value="RMH93747.1"/>
    <property type="molecule type" value="Genomic_DNA"/>
</dbReference>
<sequence length="361" mass="38837">MTHHVPPSTPDDAGDIGLLGYGRFGAALAGLLSAHGRRWRAFDPHAEVPAAHAAANIEALARASDLLVIAVPVPAFERTLRTLRPLLETRHTVIDVGSVKQRPCALMDEVLGETIAHAGTHPLFGPLSIARAEPRRVVICASAHHPASAERIASLFVGLGCEVAMQSPETHDRHMALTHAMAFFIAKGLLDLGIGDDLRWTPPSFAALAASIAAVRADAGHLFAAIHHENPHAADTRRQFIEALGLIDARIGEDGDHALPAQTDAALAIPDLGQHSPALREVREHIDELDRELVDLLRRRRELSTRAAEAKRRLGAPVLDPTRETELLRRRGDWAAAAGLEPDAVQALFKGILGMSRRAQG</sequence>
<evidence type="ECO:0000313" key="7">
    <source>
        <dbReference type="Proteomes" id="UP000275012"/>
    </source>
</evidence>
<reference evidence="6 7" key="1">
    <citation type="submission" date="2018-10" db="EMBL/GenBank/DDBJ databases">
        <title>Proposal of Lysobacter pythonis sp. nov. isolated from royal pythons (Python regius).</title>
        <authorList>
            <person name="Hans-Juergen B."/>
            <person name="Huptas C."/>
            <person name="Sandra B."/>
            <person name="Igor L."/>
            <person name="Joachim S."/>
            <person name="Siegfried S."/>
            <person name="Mareike W."/>
            <person name="Peter K."/>
        </authorList>
    </citation>
    <scope>NUCLEOTIDE SEQUENCE [LARGE SCALE GENOMIC DNA]</scope>
    <source>
        <strain evidence="6 7">4284/11</strain>
    </source>
</reference>
<evidence type="ECO:0000256" key="3">
    <source>
        <dbReference type="SAM" id="Coils"/>
    </source>
</evidence>
<dbReference type="Gene3D" id="1.20.59.10">
    <property type="entry name" value="Chorismate mutase"/>
    <property type="match status" value="1"/>
</dbReference>
<dbReference type="PANTHER" id="PTHR21363:SF0">
    <property type="entry name" value="PREPHENATE DEHYDROGENASE [NADP(+)]"/>
    <property type="match status" value="1"/>
</dbReference>
<dbReference type="Pfam" id="PF01817">
    <property type="entry name" value="CM_2"/>
    <property type="match status" value="1"/>
</dbReference>
<feature type="coiled-coil region" evidence="3">
    <location>
        <begin position="279"/>
        <end position="313"/>
    </location>
</feature>
<dbReference type="InterPro" id="IPR036979">
    <property type="entry name" value="CM_dom_sf"/>
</dbReference>
<dbReference type="RefSeq" id="WP_122100790.1">
    <property type="nucleotide sequence ID" value="NZ_RFLY01000004.1"/>
</dbReference>
<evidence type="ECO:0000313" key="6">
    <source>
        <dbReference type="EMBL" id="RMH93747.1"/>
    </source>
</evidence>
<dbReference type="Gene3D" id="3.40.50.720">
    <property type="entry name" value="NAD(P)-binding Rossmann-like Domain"/>
    <property type="match status" value="1"/>
</dbReference>
<dbReference type="InterPro" id="IPR046826">
    <property type="entry name" value="PDH_N"/>
</dbReference>
<keyword evidence="3" id="KW-0175">Coiled coil</keyword>
<dbReference type="Pfam" id="PF02153">
    <property type="entry name" value="PDH_N"/>
    <property type="match status" value="1"/>
</dbReference>
<proteinExistence type="predicted"/>
<dbReference type="GO" id="GO:0008977">
    <property type="term" value="F:prephenate dehydrogenase (NAD+) activity"/>
    <property type="evidence" value="ECO:0007669"/>
    <property type="project" value="InterPro"/>
</dbReference>
<dbReference type="SUPFAM" id="SSF48600">
    <property type="entry name" value="Chorismate mutase II"/>
    <property type="match status" value="1"/>
</dbReference>
<protein>
    <recommendedName>
        <fullName evidence="1">chorismate mutase</fullName>
        <ecNumber evidence="1">5.4.99.5</ecNumber>
    </recommendedName>
</protein>
<keyword evidence="7" id="KW-1185">Reference proteome</keyword>
<dbReference type="SUPFAM" id="SSF48179">
    <property type="entry name" value="6-phosphogluconate dehydrogenase C-terminal domain-like"/>
    <property type="match status" value="1"/>
</dbReference>
<gene>
    <name evidence="6" type="ORF">EBB59_03595</name>
</gene>
<dbReference type="PROSITE" id="PS51176">
    <property type="entry name" value="PDH_ADH"/>
    <property type="match status" value="1"/>
</dbReference>
<dbReference type="GO" id="GO:0006571">
    <property type="term" value="P:tyrosine biosynthetic process"/>
    <property type="evidence" value="ECO:0007669"/>
    <property type="project" value="InterPro"/>
</dbReference>
<dbReference type="AlphaFoldDB" id="A0A3M2I5L1"/>
<dbReference type="EC" id="5.4.99.5" evidence="1"/>
<dbReference type="InterPro" id="IPR008927">
    <property type="entry name" value="6-PGluconate_DH-like_C_sf"/>
</dbReference>
<organism evidence="6 7">
    <name type="scientific">Solilutibacter pythonis</name>
    <dbReference type="NCBI Taxonomy" id="2483112"/>
    <lineage>
        <taxon>Bacteria</taxon>
        <taxon>Pseudomonadati</taxon>
        <taxon>Pseudomonadota</taxon>
        <taxon>Gammaproteobacteria</taxon>
        <taxon>Lysobacterales</taxon>
        <taxon>Lysobacteraceae</taxon>
        <taxon>Solilutibacter</taxon>
    </lineage>
</organism>
<comment type="caution">
    <text evidence="6">The sequence shown here is derived from an EMBL/GenBank/DDBJ whole genome shotgun (WGS) entry which is preliminary data.</text>
</comment>
<dbReference type="OrthoDB" id="5939631at2"/>
<evidence type="ECO:0000256" key="1">
    <source>
        <dbReference type="ARBA" id="ARBA00012404"/>
    </source>
</evidence>
<dbReference type="InterPro" id="IPR002701">
    <property type="entry name" value="CM_II_prokaryot"/>
</dbReference>
<dbReference type="PROSITE" id="PS51168">
    <property type="entry name" value="CHORISMATE_MUT_2"/>
    <property type="match status" value="1"/>
</dbReference>
<feature type="domain" description="Prephenate/arogenate dehydrogenase" evidence="5">
    <location>
        <begin position="14"/>
        <end position="281"/>
    </location>
</feature>
<dbReference type="GO" id="GO:0046417">
    <property type="term" value="P:chorismate metabolic process"/>
    <property type="evidence" value="ECO:0007669"/>
    <property type="project" value="InterPro"/>
</dbReference>
<dbReference type="PANTHER" id="PTHR21363">
    <property type="entry name" value="PREPHENATE DEHYDROGENASE"/>
    <property type="match status" value="1"/>
</dbReference>
<feature type="domain" description="Chorismate mutase" evidence="4">
    <location>
        <begin position="273"/>
        <end position="361"/>
    </location>
</feature>
<dbReference type="InterPro" id="IPR050812">
    <property type="entry name" value="Preph/Arog_dehydrog"/>
</dbReference>
<dbReference type="InterPro" id="IPR036263">
    <property type="entry name" value="Chorismate_II_sf"/>
</dbReference>
<name>A0A3M2I5L1_9GAMM</name>
<dbReference type="GO" id="GO:0004665">
    <property type="term" value="F:prephenate dehydrogenase (NADP+) activity"/>
    <property type="evidence" value="ECO:0007669"/>
    <property type="project" value="InterPro"/>
</dbReference>
<dbReference type="GO" id="GO:0004106">
    <property type="term" value="F:chorismate mutase activity"/>
    <property type="evidence" value="ECO:0007669"/>
    <property type="project" value="UniProtKB-EC"/>
</dbReference>
<dbReference type="SMART" id="SM00830">
    <property type="entry name" value="CM_2"/>
    <property type="match status" value="1"/>
</dbReference>